<gene>
    <name evidence="1" type="ORF">PSCICP_38190</name>
</gene>
<dbReference type="RefSeq" id="WP_025262452.1">
    <property type="nucleotide sequence ID" value="NZ_BLVX01000018.1"/>
</dbReference>
<proteinExistence type="predicted"/>
<name>A0ABQ1DS53_PSECI</name>
<dbReference type="EMBL" id="BLWA01000012">
    <property type="protein sequence ID" value="GFM93847.1"/>
    <property type="molecule type" value="Genomic_DNA"/>
</dbReference>
<protein>
    <submittedName>
        <fullName evidence="1">Uncharacterized protein</fullName>
    </submittedName>
</protein>
<organism evidence="1 2">
    <name type="scientific">Pseudomonas cichorii</name>
    <dbReference type="NCBI Taxonomy" id="36746"/>
    <lineage>
        <taxon>Bacteria</taxon>
        <taxon>Pseudomonadati</taxon>
        <taxon>Pseudomonadota</taxon>
        <taxon>Gammaproteobacteria</taxon>
        <taxon>Pseudomonadales</taxon>
        <taxon>Pseudomonadaceae</taxon>
        <taxon>Pseudomonas</taxon>
    </lineage>
</organism>
<evidence type="ECO:0000313" key="2">
    <source>
        <dbReference type="Proteomes" id="UP000614982"/>
    </source>
</evidence>
<dbReference type="GeneID" id="45544953"/>
<reference evidence="1 2" key="1">
    <citation type="submission" date="2020-05" db="EMBL/GenBank/DDBJ databases">
        <title>Genetic diversity of Pseudomonas cichorii.</title>
        <authorList>
            <person name="Tani S."/>
            <person name="Yagi H."/>
            <person name="Hashimoto S."/>
            <person name="Iiyama K."/>
            <person name="Furuya N."/>
        </authorList>
    </citation>
    <scope>NUCLEOTIDE SEQUENCE [LARGE SCALE GENOMIC DNA]</scope>
    <source>
        <strain evidence="1 2">LMG 2162</strain>
    </source>
</reference>
<keyword evidence="2" id="KW-1185">Reference proteome</keyword>
<sequence>MTAKIRVNLKDGLLEAEGSEAFIEKLYSDFKELISFHQQPIAANRMELLTSETSTTAVSAVAADVAALKAPTKTETQKPKAKAKKSNSTEPTLLKDLNLAGNESYQGLREFYSKYSTKTNMERNLVFTYYLTKIMSIGGVSASHIFSCYRHIAGIKIPGNLKQSLYDTSAKGWLSIASIEDDISVSILGINHIEHDLPKSGDSLA</sequence>
<dbReference type="Proteomes" id="UP000614982">
    <property type="component" value="Unassembled WGS sequence"/>
</dbReference>
<comment type="caution">
    <text evidence="1">The sequence shown here is derived from an EMBL/GenBank/DDBJ whole genome shotgun (WGS) entry which is preliminary data.</text>
</comment>
<accession>A0ABQ1DS53</accession>
<evidence type="ECO:0000313" key="1">
    <source>
        <dbReference type="EMBL" id="GFM93847.1"/>
    </source>
</evidence>